<evidence type="ECO:0000313" key="9">
    <source>
        <dbReference type="Proteomes" id="UP000693672"/>
    </source>
</evidence>
<evidence type="ECO:0000256" key="2">
    <source>
        <dbReference type="ARBA" id="ARBA00022989"/>
    </source>
</evidence>
<evidence type="ECO:0000313" key="8">
    <source>
        <dbReference type="EMBL" id="CAG7606128.1"/>
    </source>
</evidence>
<feature type="transmembrane region" description="Helical" evidence="4">
    <location>
        <begin position="289"/>
        <end position="308"/>
    </location>
</feature>
<dbReference type="InterPro" id="IPR056738">
    <property type="entry name" value="NfeD1b_N"/>
</dbReference>
<dbReference type="PANTHER" id="PTHR33507">
    <property type="entry name" value="INNER MEMBRANE PROTEIN YBBJ"/>
    <property type="match status" value="1"/>
</dbReference>
<dbReference type="Proteomes" id="UP000693672">
    <property type="component" value="Unassembled WGS sequence"/>
</dbReference>
<evidence type="ECO:0008006" key="10">
    <source>
        <dbReference type="Google" id="ProtNLM"/>
    </source>
</evidence>
<dbReference type="InterPro" id="IPR002810">
    <property type="entry name" value="NfeD-like_C"/>
</dbReference>
<dbReference type="GO" id="GO:0005886">
    <property type="term" value="C:plasma membrane"/>
    <property type="evidence" value="ECO:0007669"/>
    <property type="project" value="TreeGrafter"/>
</dbReference>
<evidence type="ECO:0000256" key="3">
    <source>
        <dbReference type="ARBA" id="ARBA00023136"/>
    </source>
</evidence>
<dbReference type="InterPro" id="IPR052165">
    <property type="entry name" value="Membrane_assoc_protease"/>
</dbReference>
<gene>
    <name evidence="8" type="ORF">PAESOLCIP111_00883</name>
</gene>
<accession>A0A916NH02</accession>
<name>A0A916NH02_9BACL</name>
<feature type="transmembrane region" description="Helical" evidence="4">
    <location>
        <begin position="359"/>
        <end position="380"/>
    </location>
</feature>
<proteinExistence type="predicted"/>
<keyword evidence="3 4" id="KW-0472">Membrane</keyword>
<evidence type="ECO:0000259" key="5">
    <source>
        <dbReference type="Pfam" id="PF01957"/>
    </source>
</evidence>
<evidence type="ECO:0000259" key="6">
    <source>
        <dbReference type="Pfam" id="PF24961"/>
    </source>
</evidence>
<keyword evidence="2 4" id="KW-1133">Transmembrane helix</keyword>
<dbReference type="Pfam" id="PF24961">
    <property type="entry name" value="NfeD_membrane"/>
    <property type="match status" value="1"/>
</dbReference>
<sequence length="467" mass="50245">MRMRFRSGRQFLALQAASVRWLLAAMVLLLVLSLFPGLERKAEAEPGAPPAAAPVVVIPVHQTIETGLEQFLKRAFRETQEMRAMYIVLDINTLGGRIDSAEQIGEMIRESPIPTIAYVHGKAVSAGSYIAMNAGKIAMEPGSSIGAAAVVDASGKEVDNVKVISHWSSQMKSAAELRGRNARIAEAMADKNVGVTMPEIGRTVEKGQILSLTAEEAVKVGYAETLASSVQDVIRFIKAEDHPVVNIELSAAERFARFITQPWVSMLLLFIGIAGVAIEIFVPGFGVPGILGLLGFGFYFFGHYIAGFAGIEDLVLFALGIVLLMIEVFVSSFGILGILGAISLISGVVMAAYNTQKAMLNLGIAFVLAIVVVAIVIKYFKHRGVWNRFILSEQLTSDQGYTSAKSRTDLIGATGQALTPLRPSGTALFGEERIDVVTSGDFIPAGRQVIVIQSEGSRVVVKEKHRN</sequence>
<protein>
    <recommendedName>
        <fullName evidence="10">Nodulation protein NfeD</fullName>
    </recommendedName>
</protein>
<dbReference type="EMBL" id="CAJVAS010000002">
    <property type="protein sequence ID" value="CAG7606128.1"/>
    <property type="molecule type" value="Genomic_DNA"/>
</dbReference>
<reference evidence="8" key="1">
    <citation type="submission" date="2021-06" db="EMBL/GenBank/DDBJ databases">
        <authorList>
            <person name="Criscuolo A."/>
        </authorList>
    </citation>
    <scope>NUCLEOTIDE SEQUENCE</scope>
    <source>
        <strain evidence="8">CIP111600</strain>
    </source>
</reference>
<feature type="transmembrane region" description="Helical" evidence="4">
    <location>
        <begin position="263"/>
        <end position="282"/>
    </location>
</feature>
<dbReference type="Pfam" id="PF25145">
    <property type="entry name" value="NfeD1b_N"/>
    <property type="match status" value="1"/>
</dbReference>
<feature type="domain" description="NfeD integral membrane" evidence="6">
    <location>
        <begin position="263"/>
        <end position="378"/>
    </location>
</feature>
<evidence type="ECO:0000256" key="1">
    <source>
        <dbReference type="ARBA" id="ARBA00022692"/>
    </source>
</evidence>
<comment type="caution">
    <text evidence="8">The sequence shown here is derived from an EMBL/GenBank/DDBJ whole genome shotgun (WGS) entry which is preliminary data.</text>
</comment>
<dbReference type="CDD" id="cd07021">
    <property type="entry name" value="Clp_protease_NfeD_like"/>
    <property type="match status" value="1"/>
</dbReference>
<evidence type="ECO:0000259" key="7">
    <source>
        <dbReference type="Pfam" id="PF25145"/>
    </source>
</evidence>
<keyword evidence="9" id="KW-1185">Reference proteome</keyword>
<feature type="domain" description="NfeD1b N-terminal" evidence="7">
    <location>
        <begin position="55"/>
        <end position="244"/>
    </location>
</feature>
<feature type="domain" description="NfeD-like C-terminal" evidence="5">
    <location>
        <begin position="409"/>
        <end position="462"/>
    </location>
</feature>
<dbReference type="Pfam" id="PF01957">
    <property type="entry name" value="NfeD"/>
    <property type="match status" value="1"/>
</dbReference>
<dbReference type="PANTHER" id="PTHR33507:SF3">
    <property type="entry name" value="INNER MEMBRANE PROTEIN YBBJ"/>
    <property type="match status" value="1"/>
</dbReference>
<evidence type="ECO:0000256" key="4">
    <source>
        <dbReference type="SAM" id="Phobius"/>
    </source>
</evidence>
<dbReference type="AlphaFoldDB" id="A0A916NH02"/>
<keyword evidence="1 4" id="KW-0812">Transmembrane</keyword>
<feature type="transmembrane region" description="Helical" evidence="4">
    <location>
        <begin position="314"/>
        <end position="330"/>
    </location>
</feature>
<organism evidence="8 9">
    <name type="scientific">Paenibacillus solanacearum</name>
    <dbReference type="NCBI Taxonomy" id="2048548"/>
    <lineage>
        <taxon>Bacteria</taxon>
        <taxon>Bacillati</taxon>
        <taxon>Bacillota</taxon>
        <taxon>Bacilli</taxon>
        <taxon>Bacillales</taxon>
        <taxon>Paenibacillaceae</taxon>
        <taxon>Paenibacillus</taxon>
    </lineage>
</organism>
<dbReference type="InterPro" id="IPR056739">
    <property type="entry name" value="NfeD_membrane"/>
</dbReference>